<keyword evidence="10" id="KW-0472">Membrane</keyword>
<keyword evidence="5 12" id="KW-0418">Kinase</keyword>
<comment type="catalytic activity">
    <reaction evidence="7">
        <text>L-threonyl-[protein] + ATP = O-phospho-L-threonyl-[protein] + ADP + H(+)</text>
        <dbReference type="Rhea" id="RHEA:46608"/>
        <dbReference type="Rhea" id="RHEA-COMP:11060"/>
        <dbReference type="Rhea" id="RHEA-COMP:11605"/>
        <dbReference type="ChEBI" id="CHEBI:15378"/>
        <dbReference type="ChEBI" id="CHEBI:30013"/>
        <dbReference type="ChEBI" id="CHEBI:30616"/>
        <dbReference type="ChEBI" id="CHEBI:61977"/>
        <dbReference type="ChEBI" id="CHEBI:456216"/>
        <dbReference type="EC" id="2.7.11.1"/>
    </reaction>
</comment>
<dbReference type="InterPro" id="IPR008271">
    <property type="entry name" value="Ser/Thr_kinase_AS"/>
</dbReference>
<dbReference type="EC" id="2.7.11.1" evidence="1"/>
<dbReference type="GO" id="GO:0005524">
    <property type="term" value="F:ATP binding"/>
    <property type="evidence" value="ECO:0007669"/>
    <property type="project" value="UniProtKB-KW"/>
</dbReference>
<comment type="caution">
    <text evidence="12">The sequence shown here is derived from an EMBL/GenBank/DDBJ whole genome shotgun (WGS) entry which is preliminary data.</text>
</comment>
<dbReference type="Pfam" id="PF00069">
    <property type="entry name" value="Pkinase"/>
    <property type="match status" value="1"/>
</dbReference>
<feature type="transmembrane region" description="Helical" evidence="10">
    <location>
        <begin position="396"/>
        <end position="415"/>
    </location>
</feature>
<feature type="compositionally biased region" description="Low complexity" evidence="9">
    <location>
        <begin position="582"/>
        <end position="600"/>
    </location>
</feature>
<evidence type="ECO:0000313" key="12">
    <source>
        <dbReference type="EMBL" id="RKQ87951.1"/>
    </source>
</evidence>
<feature type="region of interest" description="Disordered" evidence="9">
    <location>
        <begin position="321"/>
        <end position="393"/>
    </location>
</feature>
<dbReference type="GO" id="GO:0045717">
    <property type="term" value="P:negative regulation of fatty acid biosynthetic process"/>
    <property type="evidence" value="ECO:0007669"/>
    <property type="project" value="UniProtKB-ARBA"/>
</dbReference>
<evidence type="ECO:0000313" key="13">
    <source>
        <dbReference type="Proteomes" id="UP000278962"/>
    </source>
</evidence>
<dbReference type="SMART" id="SM00220">
    <property type="entry name" value="S_TKc"/>
    <property type="match status" value="1"/>
</dbReference>
<proteinExistence type="predicted"/>
<reference evidence="12 13" key="1">
    <citation type="submission" date="2018-10" db="EMBL/GenBank/DDBJ databases">
        <title>Genomic Encyclopedia of Archaeal and Bacterial Type Strains, Phase II (KMG-II): from individual species to whole genera.</title>
        <authorList>
            <person name="Goeker M."/>
        </authorList>
    </citation>
    <scope>NUCLEOTIDE SEQUENCE [LARGE SCALE GENOMIC DNA]</scope>
    <source>
        <strain evidence="12 13">DSM 14954</strain>
    </source>
</reference>
<evidence type="ECO:0000259" key="11">
    <source>
        <dbReference type="PROSITE" id="PS50011"/>
    </source>
</evidence>
<dbReference type="Gene3D" id="1.10.510.10">
    <property type="entry name" value="Transferase(Phosphotransferase) domain 1"/>
    <property type="match status" value="1"/>
</dbReference>
<keyword evidence="10" id="KW-0812">Transmembrane</keyword>
<feature type="compositionally biased region" description="Basic residues" evidence="9">
    <location>
        <begin position="285"/>
        <end position="294"/>
    </location>
</feature>
<dbReference type="CDD" id="cd14014">
    <property type="entry name" value="STKc_PknB_like"/>
    <property type="match status" value="1"/>
</dbReference>
<dbReference type="Proteomes" id="UP000278962">
    <property type="component" value="Unassembled WGS sequence"/>
</dbReference>
<dbReference type="InterPro" id="IPR011009">
    <property type="entry name" value="Kinase-like_dom_sf"/>
</dbReference>
<keyword evidence="3" id="KW-0808">Transferase</keyword>
<evidence type="ECO:0000256" key="1">
    <source>
        <dbReference type="ARBA" id="ARBA00012513"/>
    </source>
</evidence>
<dbReference type="PROSITE" id="PS00108">
    <property type="entry name" value="PROTEIN_KINASE_ST"/>
    <property type="match status" value="1"/>
</dbReference>
<feature type="region of interest" description="Disordered" evidence="9">
    <location>
        <begin position="564"/>
        <end position="613"/>
    </location>
</feature>
<dbReference type="RefSeq" id="WP_147448042.1">
    <property type="nucleotide sequence ID" value="NZ_RBIL01000002.1"/>
</dbReference>
<feature type="region of interest" description="Disordered" evidence="9">
    <location>
        <begin position="418"/>
        <end position="498"/>
    </location>
</feature>
<evidence type="ECO:0000256" key="4">
    <source>
        <dbReference type="ARBA" id="ARBA00022741"/>
    </source>
</evidence>
<evidence type="ECO:0000256" key="7">
    <source>
        <dbReference type="ARBA" id="ARBA00047899"/>
    </source>
</evidence>
<dbReference type="PANTHER" id="PTHR43289:SF6">
    <property type="entry name" value="SERINE_THREONINE-PROTEIN KINASE NEKL-3"/>
    <property type="match status" value="1"/>
</dbReference>
<feature type="region of interest" description="Disordered" evidence="9">
    <location>
        <begin position="276"/>
        <end position="296"/>
    </location>
</feature>
<gene>
    <name evidence="12" type="ORF">C8N24_5986</name>
</gene>
<keyword evidence="6" id="KW-0067">ATP-binding</keyword>
<sequence length="613" mass="64474">MPPVSPDRISLPDRYRVIRHLANGGMASVWEAHDELLDRAVAVKLLASHLGEDDRARRRFQREARAAAGLSSHPNVVTIYDVGEHQRRVFMVMEIMRGGSIGDALKSGRELPLKLKLRWLREAGAALDTAHDMGVVHRDIKPGNLLLDEHDRLGVADFGIARVAWEDQLTATGQVLGTAAYLSPEQALGEAAQPASDRYALAVVAYELLTGSRPFEADHFAAQARAHVEDPVPPASTRAPELSRAVDAVLERGLAKTPEDRWESAAAFVDALDRTLTEDTSPTRPTRKLGRREKRAAAGGLAAGAAGAAAAGAAGAGAAREPDTAEYGAPAARAGDGRGGADRPGNARESWAADGPSGRGGRESWAADDSRGRGAPSRTRGADPDPEPRRSGGGPLIAALVALVLLAGAGVFVLATRGDDEPTQRAQSTPTSEPTRESTPEPTPEKTETATPEPTETATPEPTDTPTPEPTPEDTPDAPQGEPDLDAATKAQLEGYNARTNGDFQTALAKAQEAQRLCAGSKELSPCGYALFEEGAALVGLGQPEAAIPIFERRLNEFGDNESGEVRKALRDAKKAARETSGGPATAPGPAAAAAAVRGPGKTRGPHRKPRER</sequence>
<dbReference type="FunFam" id="3.30.200.20:FF:000035">
    <property type="entry name" value="Serine/threonine protein kinase Stk1"/>
    <property type="match status" value="1"/>
</dbReference>
<evidence type="ECO:0000256" key="8">
    <source>
        <dbReference type="ARBA" id="ARBA00048679"/>
    </source>
</evidence>
<evidence type="ECO:0000256" key="3">
    <source>
        <dbReference type="ARBA" id="ARBA00022679"/>
    </source>
</evidence>
<keyword evidence="2" id="KW-0723">Serine/threonine-protein kinase</keyword>
<accession>A0A660L1T3</accession>
<keyword evidence="13" id="KW-1185">Reference proteome</keyword>
<organism evidence="12 13">
    <name type="scientific">Solirubrobacter pauli</name>
    <dbReference type="NCBI Taxonomy" id="166793"/>
    <lineage>
        <taxon>Bacteria</taxon>
        <taxon>Bacillati</taxon>
        <taxon>Actinomycetota</taxon>
        <taxon>Thermoleophilia</taxon>
        <taxon>Solirubrobacterales</taxon>
        <taxon>Solirubrobacteraceae</taxon>
        <taxon>Solirubrobacter</taxon>
    </lineage>
</organism>
<dbReference type="PROSITE" id="PS50011">
    <property type="entry name" value="PROTEIN_KINASE_DOM"/>
    <property type="match status" value="1"/>
</dbReference>
<dbReference type="AlphaFoldDB" id="A0A660L1T3"/>
<feature type="compositionally biased region" description="Basic and acidic residues" evidence="9">
    <location>
        <begin position="434"/>
        <end position="448"/>
    </location>
</feature>
<keyword evidence="4" id="KW-0547">Nucleotide-binding</keyword>
<feature type="compositionally biased region" description="Low complexity" evidence="9">
    <location>
        <begin position="449"/>
        <end position="462"/>
    </location>
</feature>
<dbReference type="SUPFAM" id="SSF56112">
    <property type="entry name" value="Protein kinase-like (PK-like)"/>
    <property type="match status" value="1"/>
</dbReference>
<feature type="compositionally biased region" description="Basic and acidic residues" evidence="9">
    <location>
        <begin position="380"/>
        <end position="390"/>
    </location>
</feature>
<dbReference type="GO" id="GO:0004674">
    <property type="term" value="F:protein serine/threonine kinase activity"/>
    <property type="evidence" value="ECO:0007669"/>
    <property type="project" value="UniProtKB-KW"/>
</dbReference>
<evidence type="ECO:0000256" key="5">
    <source>
        <dbReference type="ARBA" id="ARBA00022777"/>
    </source>
</evidence>
<dbReference type="FunFam" id="1.10.510.10:FF:000021">
    <property type="entry name" value="Serine/threonine protein kinase"/>
    <property type="match status" value="1"/>
</dbReference>
<dbReference type="SUPFAM" id="SSF48452">
    <property type="entry name" value="TPR-like"/>
    <property type="match status" value="1"/>
</dbReference>
<dbReference type="EMBL" id="RBIL01000002">
    <property type="protein sequence ID" value="RKQ87951.1"/>
    <property type="molecule type" value="Genomic_DNA"/>
</dbReference>
<protein>
    <recommendedName>
        <fullName evidence="1">non-specific serine/threonine protein kinase</fullName>
        <ecNumber evidence="1">2.7.11.1</ecNumber>
    </recommendedName>
</protein>
<dbReference type="PANTHER" id="PTHR43289">
    <property type="entry name" value="MITOGEN-ACTIVATED PROTEIN KINASE KINASE KINASE 20-RELATED"/>
    <property type="match status" value="1"/>
</dbReference>
<keyword evidence="10" id="KW-1133">Transmembrane helix</keyword>
<dbReference type="OrthoDB" id="9762169at2"/>
<evidence type="ECO:0000256" key="2">
    <source>
        <dbReference type="ARBA" id="ARBA00022527"/>
    </source>
</evidence>
<dbReference type="Gene3D" id="3.30.200.20">
    <property type="entry name" value="Phosphorylase Kinase, domain 1"/>
    <property type="match status" value="1"/>
</dbReference>
<comment type="catalytic activity">
    <reaction evidence="8">
        <text>L-seryl-[protein] + ATP = O-phospho-L-seryl-[protein] + ADP + H(+)</text>
        <dbReference type="Rhea" id="RHEA:17989"/>
        <dbReference type="Rhea" id="RHEA-COMP:9863"/>
        <dbReference type="Rhea" id="RHEA-COMP:11604"/>
        <dbReference type="ChEBI" id="CHEBI:15378"/>
        <dbReference type="ChEBI" id="CHEBI:29999"/>
        <dbReference type="ChEBI" id="CHEBI:30616"/>
        <dbReference type="ChEBI" id="CHEBI:83421"/>
        <dbReference type="ChEBI" id="CHEBI:456216"/>
        <dbReference type="EC" id="2.7.11.1"/>
    </reaction>
</comment>
<evidence type="ECO:0000256" key="9">
    <source>
        <dbReference type="SAM" id="MobiDB-lite"/>
    </source>
</evidence>
<feature type="domain" description="Protein kinase" evidence="11">
    <location>
        <begin position="15"/>
        <end position="276"/>
    </location>
</feature>
<evidence type="ECO:0000256" key="10">
    <source>
        <dbReference type="SAM" id="Phobius"/>
    </source>
</evidence>
<evidence type="ECO:0000256" key="6">
    <source>
        <dbReference type="ARBA" id="ARBA00022840"/>
    </source>
</evidence>
<feature type="compositionally biased region" description="Basic and acidic residues" evidence="9">
    <location>
        <begin position="564"/>
        <end position="578"/>
    </location>
</feature>
<name>A0A660L1T3_9ACTN</name>
<dbReference type="InterPro" id="IPR011990">
    <property type="entry name" value="TPR-like_helical_dom_sf"/>
</dbReference>
<feature type="compositionally biased region" description="Basic residues" evidence="9">
    <location>
        <begin position="604"/>
        <end position="613"/>
    </location>
</feature>
<dbReference type="InterPro" id="IPR000719">
    <property type="entry name" value="Prot_kinase_dom"/>
</dbReference>